<reference evidence="2 3" key="1">
    <citation type="submission" date="2020-10" db="EMBL/GenBank/DDBJ databases">
        <title>Genomic Encyclopedia of Type Strains, Phase IV (KMG-IV): sequencing the most valuable type-strain genomes for metagenomic binning, comparative biology and taxonomic classification.</title>
        <authorList>
            <person name="Goeker M."/>
        </authorList>
    </citation>
    <scope>NUCLEOTIDE SEQUENCE [LARGE SCALE GENOMIC DNA]</scope>
    <source>
        <strain evidence="2 3">DSM 4194</strain>
    </source>
</reference>
<sequence length="394" mass="44995">MSRILGTIKRKLSRWALVAACGPIGVGFVIAAAVSRFSKRSVDVGLGPEPMINNIYHRKALRQMGYTVETFVSHVYYITEDFDVKCLRKNLTLASMELMLKVLFRYRCIYIYFNGGPLAWSPLKRLEPYLYKLAGIKVLVMPYGGDVDDMTRCPNYAFRHALVSDYPLFQKTRRPHIVRQIERWTEHADIVLSGCDWVDYTYHWDVLTLAHFSIDTTGTRAEFNSGRHDGPIRILHAPNHQMIKGTKYFEKAIRELRDEGVDVELVVVSKVPNEEIKRLIAECDVVADQLVVGWYAMFALEGMAAGRPVLCYLRPELVDLYTFAGLVEPDEIPIVQCSYRDVKETVRSLVENRAELAEIGRKSRGYAEKHHSTEAIGALFDRLNRQMGIEPSGR</sequence>
<dbReference type="Proteomes" id="UP000639010">
    <property type="component" value="Unassembled WGS sequence"/>
</dbReference>
<evidence type="ECO:0000313" key="3">
    <source>
        <dbReference type="Proteomes" id="UP000639010"/>
    </source>
</evidence>
<gene>
    <name evidence="2" type="ORF">H4684_003062</name>
</gene>
<protein>
    <submittedName>
        <fullName evidence="2">Glycosyltransferase involved in cell wall biosynthesis</fullName>
    </submittedName>
</protein>
<keyword evidence="1" id="KW-0812">Transmembrane</keyword>
<proteinExistence type="predicted"/>
<keyword evidence="1" id="KW-1133">Transmembrane helix</keyword>
<feature type="transmembrane region" description="Helical" evidence="1">
    <location>
        <begin position="12"/>
        <end position="34"/>
    </location>
</feature>
<dbReference type="EMBL" id="JADBGG010000026">
    <property type="protein sequence ID" value="MBE1426397.1"/>
    <property type="molecule type" value="Genomic_DNA"/>
</dbReference>
<name>A0ABR9H6R8_9BACT</name>
<dbReference type="Gene3D" id="3.40.50.2000">
    <property type="entry name" value="Glycogen Phosphorylase B"/>
    <property type="match status" value="1"/>
</dbReference>
<evidence type="ECO:0000256" key="1">
    <source>
        <dbReference type="SAM" id="Phobius"/>
    </source>
</evidence>
<keyword evidence="1" id="KW-0472">Membrane</keyword>
<dbReference type="RefSeq" id="WP_192624397.1">
    <property type="nucleotide sequence ID" value="NZ_JADBGG010000026.1"/>
</dbReference>
<evidence type="ECO:0000313" key="2">
    <source>
        <dbReference type="EMBL" id="MBE1426397.1"/>
    </source>
</evidence>
<accession>A0ABR9H6R8</accession>
<organism evidence="2 3">
    <name type="scientific">Desulfomicrobium macestii</name>
    <dbReference type="NCBI Taxonomy" id="90731"/>
    <lineage>
        <taxon>Bacteria</taxon>
        <taxon>Pseudomonadati</taxon>
        <taxon>Thermodesulfobacteriota</taxon>
        <taxon>Desulfovibrionia</taxon>
        <taxon>Desulfovibrionales</taxon>
        <taxon>Desulfomicrobiaceae</taxon>
        <taxon>Desulfomicrobium</taxon>
    </lineage>
</organism>
<dbReference type="SUPFAM" id="SSF53756">
    <property type="entry name" value="UDP-Glycosyltransferase/glycogen phosphorylase"/>
    <property type="match status" value="1"/>
</dbReference>
<comment type="caution">
    <text evidence="2">The sequence shown here is derived from an EMBL/GenBank/DDBJ whole genome shotgun (WGS) entry which is preliminary data.</text>
</comment>
<keyword evidence="3" id="KW-1185">Reference proteome</keyword>